<organism evidence="2 3">
    <name type="scientific">Methanofervidicoccus abyssi</name>
    <dbReference type="NCBI Taxonomy" id="2082189"/>
    <lineage>
        <taxon>Archaea</taxon>
        <taxon>Methanobacteriati</taxon>
        <taxon>Methanobacteriota</taxon>
        <taxon>Methanomada group</taxon>
        <taxon>Methanococci</taxon>
        <taxon>Methanococcales</taxon>
        <taxon>Methanofervidicoccus</taxon>
    </lineage>
</organism>
<accession>A0A401HQE5</accession>
<dbReference type="PANTHER" id="PTHR36718:SF1">
    <property type="entry name" value="DOUBLE ZINC RIBBON PROTEIN MJ0416"/>
    <property type="match status" value="1"/>
</dbReference>
<dbReference type="InterPro" id="IPR053281">
    <property type="entry name" value="Double_zinc_ribbon"/>
</dbReference>
<comment type="caution">
    <text evidence="2">The sequence shown here is derived from an EMBL/GenBank/DDBJ whole genome shotgun (WGS) entry which is preliminary data.</text>
</comment>
<dbReference type="RefSeq" id="WP_131007257.1">
    <property type="nucleotide sequence ID" value="NZ_BFAX01000003.1"/>
</dbReference>
<feature type="domain" description="DZANK-type" evidence="1">
    <location>
        <begin position="133"/>
        <end position="182"/>
    </location>
</feature>
<dbReference type="InterPro" id="IPR025874">
    <property type="entry name" value="DZR"/>
</dbReference>
<reference evidence="2 3" key="1">
    <citation type="journal article" date="2019" name="Int. J. Syst. Evol. Microbiol.">
        <title>Methanofervidicoccus abyssi gen. nov., sp. nov., a hydrogenotrophic methanogen, isolated from a hydrothermal vent chimney in the Mid-Cayman Spreading Center, the Caribbean Sea.</title>
        <authorList>
            <person name="Sakai S."/>
            <person name="Takaki Y."/>
            <person name="Miyazaki M."/>
            <person name="Ogawara M."/>
            <person name="Yanagawa K."/>
            <person name="Miyazaki J."/>
            <person name="Takai K."/>
        </authorList>
    </citation>
    <scope>NUCLEOTIDE SEQUENCE [LARGE SCALE GENOMIC DNA]</scope>
    <source>
        <strain evidence="2 3">HHB</strain>
    </source>
</reference>
<proteinExistence type="predicted"/>
<evidence type="ECO:0000313" key="3">
    <source>
        <dbReference type="Proteomes" id="UP000290527"/>
    </source>
</evidence>
<evidence type="ECO:0000313" key="2">
    <source>
        <dbReference type="EMBL" id="GBF36486.1"/>
    </source>
</evidence>
<dbReference type="OrthoDB" id="145002at2157"/>
<dbReference type="PANTHER" id="PTHR36718">
    <property type="entry name" value="OS05G0435400 PROTEIN"/>
    <property type="match status" value="1"/>
</dbReference>
<dbReference type="Pfam" id="PF12773">
    <property type="entry name" value="DZR"/>
    <property type="match status" value="1"/>
</dbReference>
<gene>
    <name evidence="2" type="ORF">MHHB_P0716</name>
</gene>
<sequence>MVTIIPISEEEKMSILTGLKSRVPATKLVTLKRVADIADLRPESLQYMEMVDKRSLQEIIRSIEKIYEMEQDEIIKREALITLQKVKKALGSKFTIDIPRCNKCNEVIDVGWNYCTNCGSDIDSMTLENFKRCSNCNKYILESWTYCAHCGMQLKEKKERTPVCPQCRRRVDPSWMVCPYCGHRLRKIKRT</sequence>
<evidence type="ECO:0000259" key="1">
    <source>
        <dbReference type="Pfam" id="PF12773"/>
    </source>
</evidence>
<name>A0A401HQE5_9EURY</name>
<protein>
    <recommendedName>
        <fullName evidence="1">DZANK-type domain-containing protein</fullName>
    </recommendedName>
</protein>
<dbReference type="AlphaFoldDB" id="A0A401HQE5"/>
<keyword evidence="3" id="KW-1185">Reference proteome</keyword>
<dbReference type="EMBL" id="BFAX01000003">
    <property type="protein sequence ID" value="GBF36486.1"/>
    <property type="molecule type" value="Genomic_DNA"/>
</dbReference>
<dbReference type="Proteomes" id="UP000290527">
    <property type="component" value="Unassembled WGS sequence"/>
</dbReference>